<evidence type="ECO:0000256" key="4">
    <source>
        <dbReference type="ARBA" id="ARBA00023239"/>
    </source>
</evidence>
<reference evidence="6 7" key="1">
    <citation type="journal article" date="2021" name="Nat. Plants">
        <title>The Taxus genome provides insights into paclitaxel biosynthesis.</title>
        <authorList>
            <person name="Xiong X."/>
            <person name="Gou J."/>
            <person name="Liao Q."/>
            <person name="Li Y."/>
            <person name="Zhou Q."/>
            <person name="Bi G."/>
            <person name="Li C."/>
            <person name="Du R."/>
            <person name="Wang X."/>
            <person name="Sun T."/>
            <person name="Guo L."/>
            <person name="Liang H."/>
            <person name="Lu P."/>
            <person name="Wu Y."/>
            <person name="Zhang Z."/>
            <person name="Ro D.K."/>
            <person name="Shang Y."/>
            <person name="Huang S."/>
            <person name="Yan J."/>
        </authorList>
    </citation>
    <scope>NUCLEOTIDE SEQUENCE [LARGE SCALE GENOMIC DNA]</scope>
    <source>
        <strain evidence="6">Ta-2019</strain>
    </source>
</reference>
<dbReference type="Gene3D" id="3.40.50.970">
    <property type="match status" value="1"/>
</dbReference>
<dbReference type="SUPFAM" id="SSF52518">
    <property type="entry name" value="Thiamin diphosphate-binding fold (THDP-binding)"/>
    <property type="match status" value="1"/>
</dbReference>
<dbReference type="InterPro" id="IPR012001">
    <property type="entry name" value="Thiamin_PyroP_enz_TPP-bd_dom"/>
</dbReference>
<dbReference type="GO" id="GO:0001561">
    <property type="term" value="P:fatty acid alpha-oxidation"/>
    <property type="evidence" value="ECO:0007669"/>
    <property type="project" value="TreeGrafter"/>
</dbReference>
<dbReference type="GO" id="GO:0005777">
    <property type="term" value="C:peroxisome"/>
    <property type="evidence" value="ECO:0007669"/>
    <property type="project" value="TreeGrafter"/>
</dbReference>
<dbReference type="GO" id="GO:0016829">
    <property type="term" value="F:lyase activity"/>
    <property type="evidence" value="ECO:0007669"/>
    <property type="project" value="UniProtKB-KW"/>
</dbReference>
<evidence type="ECO:0000313" key="6">
    <source>
        <dbReference type="EMBL" id="KAH9329601.1"/>
    </source>
</evidence>
<dbReference type="AlphaFoldDB" id="A0AA38LN07"/>
<comment type="caution">
    <text evidence="6">The sequence shown here is derived from an EMBL/GenBank/DDBJ whole genome shotgun (WGS) entry which is preliminary data.</text>
</comment>
<sequence>MTSEKIDDNVLAGRAFARTGIDHMFGIMGIPVTSFANNTVKEGIRFIAFHNEHSAGYAVSAYGYLTGKPGLRLTVSGL</sequence>
<dbReference type="PANTHER" id="PTHR43710:SF2">
    <property type="entry name" value="2-HYDROXYACYL-COA LYASE 1"/>
    <property type="match status" value="1"/>
</dbReference>
<dbReference type="Proteomes" id="UP000824469">
    <property type="component" value="Unassembled WGS sequence"/>
</dbReference>
<protein>
    <recommendedName>
        <fullName evidence="5">Thiamine pyrophosphate enzyme N-terminal TPP-binding domain-containing protein</fullName>
    </recommendedName>
</protein>
<keyword evidence="4" id="KW-0456">Lyase</keyword>
<evidence type="ECO:0000259" key="5">
    <source>
        <dbReference type="Pfam" id="PF02776"/>
    </source>
</evidence>
<dbReference type="CDD" id="cd07035">
    <property type="entry name" value="TPP_PYR_POX_like"/>
    <property type="match status" value="1"/>
</dbReference>
<keyword evidence="3" id="KW-0460">Magnesium</keyword>
<accession>A0AA38LN07</accession>
<dbReference type="InterPro" id="IPR045025">
    <property type="entry name" value="HACL1-like"/>
</dbReference>
<dbReference type="GO" id="GO:0030976">
    <property type="term" value="F:thiamine pyrophosphate binding"/>
    <property type="evidence" value="ECO:0007669"/>
    <property type="project" value="InterPro"/>
</dbReference>
<evidence type="ECO:0000256" key="2">
    <source>
        <dbReference type="ARBA" id="ARBA00022723"/>
    </source>
</evidence>
<dbReference type="InterPro" id="IPR029061">
    <property type="entry name" value="THDP-binding"/>
</dbReference>
<evidence type="ECO:0000313" key="7">
    <source>
        <dbReference type="Proteomes" id="UP000824469"/>
    </source>
</evidence>
<name>A0AA38LN07_TAXCH</name>
<keyword evidence="2" id="KW-0479">Metal-binding</keyword>
<evidence type="ECO:0000256" key="1">
    <source>
        <dbReference type="ARBA" id="ARBA00001964"/>
    </source>
</evidence>
<dbReference type="EMBL" id="JAHRHJ020000001">
    <property type="protein sequence ID" value="KAH9329601.1"/>
    <property type="molecule type" value="Genomic_DNA"/>
</dbReference>
<feature type="non-terminal residue" evidence="6">
    <location>
        <position position="78"/>
    </location>
</feature>
<dbReference type="PANTHER" id="PTHR43710">
    <property type="entry name" value="2-HYDROXYACYL-COA LYASE"/>
    <property type="match status" value="1"/>
</dbReference>
<organism evidence="6 7">
    <name type="scientific">Taxus chinensis</name>
    <name type="common">Chinese yew</name>
    <name type="synonym">Taxus wallichiana var. chinensis</name>
    <dbReference type="NCBI Taxonomy" id="29808"/>
    <lineage>
        <taxon>Eukaryota</taxon>
        <taxon>Viridiplantae</taxon>
        <taxon>Streptophyta</taxon>
        <taxon>Embryophyta</taxon>
        <taxon>Tracheophyta</taxon>
        <taxon>Spermatophyta</taxon>
        <taxon>Pinopsida</taxon>
        <taxon>Pinidae</taxon>
        <taxon>Conifers II</taxon>
        <taxon>Cupressales</taxon>
        <taxon>Taxaceae</taxon>
        <taxon>Taxus</taxon>
    </lineage>
</organism>
<gene>
    <name evidence="6" type="ORF">KI387_001709</name>
</gene>
<dbReference type="Pfam" id="PF02776">
    <property type="entry name" value="TPP_enzyme_N"/>
    <property type="match status" value="1"/>
</dbReference>
<evidence type="ECO:0000256" key="3">
    <source>
        <dbReference type="ARBA" id="ARBA00022842"/>
    </source>
</evidence>
<feature type="domain" description="Thiamine pyrophosphate enzyme N-terminal TPP-binding" evidence="5">
    <location>
        <begin position="16"/>
        <end position="77"/>
    </location>
</feature>
<dbReference type="GO" id="GO:0046872">
    <property type="term" value="F:metal ion binding"/>
    <property type="evidence" value="ECO:0007669"/>
    <property type="project" value="UniProtKB-KW"/>
</dbReference>
<comment type="cofactor">
    <cofactor evidence="1">
        <name>thiamine diphosphate</name>
        <dbReference type="ChEBI" id="CHEBI:58937"/>
    </cofactor>
</comment>
<proteinExistence type="predicted"/>
<keyword evidence="7" id="KW-1185">Reference proteome</keyword>